<comment type="caution">
    <text evidence="1">The sequence shown here is derived from an EMBL/GenBank/DDBJ whole genome shotgun (WGS) entry which is preliminary data.</text>
</comment>
<sequence>MQKMLLRGREYRKGTADCTPKPYSQATNVACVINMKIQLF</sequence>
<dbReference type="EMBL" id="QDEB01061098">
    <property type="protein sequence ID" value="RZC36523.1"/>
    <property type="molecule type" value="Genomic_DNA"/>
</dbReference>
<protein>
    <submittedName>
        <fullName evidence="1">Uncharacterized protein</fullName>
    </submittedName>
</protein>
<name>A0A482VV46_ASBVE</name>
<evidence type="ECO:0000313" key="2">
    <source>
        <dbReference type="Proteomes" id="UP000292052"/>
    </source>
</evidence>
<reference evidence="1 2" key="1">
    <citation type="submission" date="2017-03" db="EMBL/GenBank/DDBJ databases">
        <title>Genome of the blue death feigning beetle - Asbolus verrucosus.</title>
        <authorList>
            <person name="Rider S.D."/>
        </authorList>
    </citation>
    <scope>NUCLEOTIDE SEQUENCE [LARGE SCALE GENOMIC DNA]</scope>
    <source>
        <strain evidence="1">Butters</strain>
        <tissue evidence="1">Head and leg muscle</tissue>
    </source>
</reference>
<keyword evidence="2" id="KW-1185">Reference proteome</keyword>
<organism evidence="1 2">
    <name type="scientific">Asbolus verrucosus</name>
    <name type="common">Desert ironclad beetle</name>
    <dbReference type="NCBI Taxonomy" id="1661398"/>
    <lineage>
        <taxon>Eukaryota</taxon>
        <taxon>Metazoa</taxon>
        <taxon>Ecdysozoa</taxon>
        <taxon>Arthropoda</taxon>
        <taxon>Hexapoda</taxon>
        <taxon>Insecta</taxon>
        <taxon>Pterygota</taxon>
        <taxon>Neoptera</taxon>
        <taxon>Endopterygota</taxon>
        <taxon>Coleoptera</taxon>
        <taxon>Polyphaga</taxon>
        <taxon>Cucujiformia</taxon>
        <taxon>Tenebrionidae</taxon>
        <taxon>Pimeliinae</taxon>
        <taxon>Asbolus</taxon>
    </lineage>
</organism>
<dbReference type="AlphaFoldDB" id="A0A482VV46"/>
<dbReference type="Proteomes" id="UP000292052">
    <property type="component" value="Unassembled WGS sequence"/>
</dbReference>
<accession>A0A482VV46</accession>
<evidence type="ECO:0000313" key="1">
    <source>
        <dbReference type="EMBL" id="RZC36523.1"/>
    </source>
</evidence>
<proteinExistence type="predicted"/>
<gene>
    <name evidence="1" type="ORF">BDFB_006005</name>
</gene>